<evidence type="ECO:0000313" key="3">
    <source>
        <dbReference type="EMBL" id="TDP28838.1"/>
    </source>
</evidence>
<dbReference type="RefSeq" id="WP_103852854.1">
    <property type="nucleotide sequence ID" value="NZ_JBLOCT010000009.1"/>
</dbReference>
<reference evidence="3 5" key="2">
    <citation type="submission" date="2019-03" db="EMBL/GenBank/DDBJ databases">
        <title>Genomic Encyclopedia of Type Strains, Phase IV (KMG-IV): sequencing the most valuable type-strain genomes for metagenomic binning, comparative biology and taxonomic classification.</title>
        <authorList>
            <person name="Goeker M."/>
        </authorList>
    </citation>
    <scope>NUCLEOTIDE SEQUENCE [LARGE SCALE GENOMIC DNA]</scope>
    <source>
        <strain evidence="3 5">DSM 17481</strain>
    </source>
</reference>
<dbReference type="SUPFAM" id="SSF46785">
    <property type="entry name" value="Winged helix' DNA-binding domain"/>
    <property type="match status" value="1"/>
</dbReference>
<dbReference type="Proteomes" id="UP000255113">
    <property type="component" value="Unassembled WGS sequence"/>
</dbReference>
<gene>
    <name evidence="2" type="primary">mlc_1</name>
    <name evidence="3" type="ORF">EV689_104102</name>
    <name evidence="2" type="ORF">NCTC11188_00728</name>
</gene>
<organism evidence="2 4">
    <name type="scientific">Avibacterium gallinarum</name>
    <name type="common">Pasteurella gallinarum</name>
    <dbReference type="NCBI Taxonomy" id="755"/>
    <lineage>
        <taxon>Bacteria</taxon>
        <taxon>Pseudomonadati</taxon>
        <taxon>Pseudomonadota</taxon>
        <taxon>Gammaproteobacteria</taxon>
        <taxon>Pasteurellales</taxon>
        <taxon>Pasteurellaceae</taxon>
        <taxon>Avibacterium</taxon>
    </lineage>
</organism>
<proteinExistence type="inferred from homology"/>
<dbReference type="GO" id="GO:0003677">
    <property type="term" value="F:DNA binding"/>
    <property type="evidence" value="ECO:0007669"/>
    <property type="project" value="TreeGrafter"/>
</dbReference>
<dbReference type="EMBL" id="UGSQ01000003">
    <property type="protein sequence ID" value="SUB26379.1"/>
    <property type="molecule type" value="Genomic_DNA"/>
</dbReference>
<dbReference type="InterPro" id="IPR036388">
    <property type="entry name" value="WH-like_DNA-bd_sf"/>
</dbReference>
<dbReference type="InterPro" id="IPR043129">
    <property type="entry name" value="ATPase_NBD"/>
</dbReference>
<dbReference type="Gene3D" id="3.30.420.40">
    <property type="match status" value="2"/>
</dbReference>
<dbReference type="EMBL" id="SNXJ01000004">
    <property type="protein sequence ID" value="TDP28838.1"/>
    <property type="molecule type" value="Genomic_DNA"/>
</dbReference>
<evidence type="ECO:0000313" key="5">
    <source>
        <dbReference type="Proteomes" id="UP000294683"/>
    </source>
</evidence>
<accession>A0A379AVU8</accession>
<dbReference type="PANTHER" id="PTHR18964:SF149">
    <property type="entry name" value="BIFUNCTIONAL UDP-N-ACETYLGLUCOSAMINE 2-EPIMERASE_N-ACETYLMANNOSAMINE KINASE"/>
    <property type="match status" value="1"/>
</dbReference>
<comment type="similarity">
    <text evidence="1">Belongs to the ROK (NagC/XylR) family.</text>
</comment>
<dbReference type="InterPro" id="IPR000600">
    <property type="entry name" value="ROK"/>
</dbReference>
<reference evidence="2 4" key="1">
    <citation type="submission" date="2018-06" db="EMBL/GenBank/DDBJ databases">
        <authorList>
            <consortium name="Pathogen Informatics"/>
            <person name="Doyle S."/>
        </authorList>
    </citation>
    <scope>NUCLEOTIDE SEQUENCE [LARGE SCALE GENOMIC DNA]</scope>
    <source>
        <strain evidence="2 4">NCTC11188</strain>
    </source>
</reference>
<sequence>MIKERKQDKYVLKLQQLGKVYRLIEQFEEISRIDLSKLSRLAPATITSLTRQLINERLIIEKAVRNTENRGRPAIGLCVSPFFWQSLCAVLSEDRFDIFLCELDGTPLAEHSFPLRREEFAQLDRVLVSYVQAFLEKTKLEPYKVITFSIAVTGELDSEERYVYQLGNRQLTLDLKALFHPYFKMPVMVTDYFQTWLFAESSVGSVIGCDHVLFLQLDERINLSVLSQGDVLRCNKQPKMNIDKLITPRLNPIQDKLNNQLPEIERNQIINQLTHKAIYKLIDLAYPNNQQIDNIEKIHFLCEQAQKNDGKAVDIIHHIADLTAYHLMCLVNMFSSKKVMLNTCLLAAKEIFLARLNQRLSLYHCDVEVVTSRYKWNSPEVLTAAIKQGIYDGSLLGDLLKNKEKLC</sequence>
<dbReference type="AlphaFoldDB" id="A0A379AVU8"/>
<dbReference type="Pfam" id="PF00480">
    <property type="entry name" value="ROK"/>
    <property type="match status" value="1"/>
</dbReference>
<dbReference type="Gene3D" id="1.10.10.10">
    <property type="entry name" value="Winged helix-like DNA-binding domain superfamily/Winged helix DNA-binding domain"/>
    <property type="match status" value="1"/>
</dbReference>
<evidence type="ECO:0000256" key="1">
    <source>
        <dbReference type="ARBA" id="ARBA00006479"/>
    </source>
</evidence>
<name>A0A379AVU8_AVIGA</name>
<dbReference type="InterPro" id="IPR036390">
    <property type="entry name" value="WH_DNA-bd_sf"/>
</dbReference>
<dbReference type="Proteomes" id="UP000294683">
    <property type="component" value="Unassembled WGS sequence"/>
</dbReference>
<dbReference type="SUPFAM" id="SSF53067">
    <property type="entry name" value="Actin-like ATPase domain"/>
    <property type="match status" value="1"/>
</dbReference>
<protein>
    <submittedName>
        <fullName evidence="2">Protein Mlc</fullName>
    </submittedName>
    <submittedName>
        <fullName evidence="3">Transcriptional regulator of PTS protein</fullName>
    </submittedName>
</protein>
<evidence type="ECO:0000313" key="2">
    <source>
        <dbReference type="EMBL" id="SUB26379.1"/>
    </source>
</evidence>
<dbReference type="GO" id="GO:0006351">
    <property type="term" value="P:DNA-templated transcription"/>
    <property type="evidence" value="ECO:0007669"/>
    <property type="project" value="TreeGrafter"/>
</dbReference>
<dbReference type="PANTHER" id="PTHR18964">
    <property type="entry name" value="ROK (REPRESSOR, ORF, KINASE) FAMILY"/>
    <property type="match status" value="1"/>
</dbReference>
<evidence type="ECO:0000313" key="4">
    <source>
        <dbReference type="Proteomes" id="UP000255113"/>
    </source>
</evidence>
<keyword evidence="5" id="KW-1185">Reference proteome</keyword>